<protein>
    <submittedName>
        <fullName evidence="3">Uncharacterized protein LOC117647705</fullName>
    </submittedName>
</protein>
<evidence type="ECO:0000313" key="3">
    <source>
        <dbReference type="RefSeq" id="XP_034245493.1"/>
    </source>
</evidence>
<organism evidence="3">
    <name type="scientific">Thrips palmi</name>
    <name type="common">Melon thrips</name>
    <dbReference type="NCBI Taxonomy" id="161013"/>
    <lineage>
        <taxon>Eukaryota</taxon>
        <taxon>Metazoa</taxon>
        <taxon>Ecdysozoa</taxon>
        <taxon>Arthropoda</taxon>
        <taxon>Hexapoda</taxon>
        <taxon>Insecta</taxon>
        <taxon>Pterygota</taxon>
        <taxon>Neoptera</taxon>
        <taxon>Paraneoptera</taxon>
        <taxon>Thysanoptera</taxon>
        <taxon>Terebrantia</taxon>
        <taxon>Thripoidea</taxon>
        <taxon>Thripidae</taxon>
        <taxon>Thrips</taxon>
    </lineage>
</organism>
<reference evidence="3" key="1">
    <citation type="submission" date="2025-08" db="UniProtKB">
        <authorList>
            <consortium name="RefSeq"/>
        </authorList>
    </citation>
    <scope>IDENTIFICATION</scope>
    <source>
        <tissue evidence="3">Total insect</tissue>
    </source>
</reference>
<gene>
    <name evidence="3" type="primary">LOC117647705</name>
</gene>
<feature type="compositionally biased region" description="Low complexity" evidence="1">
    <location>
        <begin position="189"/>
        <end position="211"/>
    </location>
</feature>
<dbReference type="GeneID" id="117647705"/>
<keyword evidence="2" id="KW-1185">Reference proteome</keyword>
<dbReference type="Proteomes" id="UP000515158">
    <property type="component" value="Unplaced"/>
</dbReference>
<dbReference type="InParanoid" id="A0A6P8YZ92"/>
<evidence type="ECO:0000313" key="2">
    <source>
        <dbReference type="Proteomes" id="UP000515158"/>
    </source>
</evidence>
<accession>A0A6P8YZ92</accession>
<feature type="compositionally biased region" description="Basic and acidic residues" evidence="1">
    <location>
        <begin position="266"/>
        <end position="278"/>
    </location>
</feature>
<feature type="region of interest" description="Disordered" evidence="1">
    <location>
        <begin position="170"/>
        <end position="223"/>
    </location>
</feature>
<proteinExistence type="predicted"/>
<sequence length="351" mass="38797">MNFTALPFFKSLVMLVLVSGLKARVFGRFLKRSADTSQLFCDNSVVIMKVILEVEGRKKALQVAGSTVPDLRKSFNSMCGKDPVLSRRIVTHYPTFSSYNGEAMTDLELENDDTVVEGQLVKVFFAAYAAIAHSEEELQGLKSTSIETNSSINADQDDIMFMDSIGMRHSSSNTTSIHKAGNRSAAAGPSKTLSGKSSSIKKISSKRPISPVASADLSDDNDEESEYWKDAEARRKTRSAALKEFSISNQLAIKQVQLKPKRQPQKKKEGVENREPSRKQPLRAVRSRMPAESVGEIDLSDLDETEDPNTELDFEEPTTADKSHSGHILNTFSAHSLHILNDSPLKIFILV</sequence>
<dbReference type="AlphaFoldDB" id="A0A6P8YZ92"/>
<name>A0A6P8YZ92_THRPL</name>
<dbReference type="KEGG" id="tpal:117647705"/>
<evidence type="ECO:0000256" key="1">
    <source>
        <dbReference type="SAM" id="MobiDB-lite"/>
    </source>
</evidence>
<feature type="region of interest" description="Disordered" evidence="1">
    <location>
        <begin position="255"/>
        <end position="325"/>
    </location>
</feature>
<feature type="compositionally biased region" description="Acidic residues" evidence="1">
    <location>
        <begin position="298"/>
        <end position="318"/>
    </location>
</feature>
<dbReference type="RefSeq" id="XP_034245493.1">
    <property type="nucleotide sequence ID" value="XM_034389602.1"/>
</dbReference>